<dbReference type="STRING" id="610380.E2BQF9"/>
<feature type="region of interest" description="Disordered" evidence="2">
    <location>
        <begin position="1"/>
        <end position="20"/>
    </location>
</feature>
<keyword evidence="1" id="KW-0862">Zinc</keyword>
<feature type="domain" description="UBP-type" evidence="3">
    <location>
        <begin position="31"/>
        <end position="154"/>
    </location>
</feature>
<dbReference type="AlphaFoldDB" id="E2BQF9"/>
<keyword evidence="1" id="KW-0863">Zinc-finger</keyword>
<evidence type="ECO:0000256" key="1">
    <source>
        <dbReference type="PROSITE-ProRule" id="PRU00502"/>
    </source>
</evidence>
<dbReference type="GO" id="GO:0016787">
    <property type="term" value="F:hydrolase activity"/>
    <property type="evidence" value="ECO:0007669"/>
    <property type="project" value="UniProtKB-KW"/>
</dbReference>
<accession>E2BQF9</accession>
<dbReference type="PROSITE" id="PS50271">
    <property type="entry name" value="ZF_UBP"/>
    <property type="match status" value="1"/>
</dbReference>
<dbReference type="Gene3D" id="3.30.40.10">
    <property type="entry name" value="Zinc/RING finger domain, C3HC4 (zinc finger)"/>
    <property type="match status" value="1"/>
</dbReference>
<gene>
    <name evidence="4" type="ORF">EAI_09376</name>
</gene>
<organism evidence="5">
    <name type="scientific">Harpegnathos saltator</name>
    <name type="common">Jerdon's jumping ant</name>
    <dbReference type="NCBI Taxonomy" id="610380"/>
    <lineage>
        <taxon>Eukaryota</taxon>
        <taxon>Metazoa</taxon>
        <taxon>Ecdysozoa</taxon>
        <taxon>Arthropoda</taxon>
        <taxon>Hexapoda</taxon>
        <taxon>Insecta</taxon>
        <taxon>Pterygota</taxon>
        <taxon>Neoptera</taxon>
        <taxon>Endopterygota</taxon>
        <taxon>Hymenoptera</taxon>
        <taxon>Apocrita</taxon>
        <taxon>Aculeata</taxon>
        <taxon>Formicoidea</taxon>
        <taxon>Formicidae</taxon>
        <taxon>Ponerinae</taxon>
        <taxon>Ponerini</taxon>
        <taxon>Harpegnathos</taxon>
    </lineage>
</organism>
<dbReference type="SUPFAM" id="SSF57850">
    <property type="entry name" value="RING/U-box"/>
    <property type="match status" value="1"/>
</dbReference>
<name>E2BQF9_HARSA</name>
<protein>
    <submittedName>
        <fullName evidence="4">Ubiquitin carboxyl-terminal hydrolase 45</fullName>
    </submittedName>
</protein>
<dbReference type="InParanoid" id="E2BQF9"/>
<evidence type="ECO:0000313" key="4">
    <source>
        <dbReference type="EMBL" id="EFN82017.1"/>
    </source>
</evidence>
<evidence type="ECO:0000256" key="2">
    <source>
        <dbReference type="SAM" id="MobiDB-lite"/>
    </source>
</evidence>
<dbReference type="GO" id="GO:0008270">
    <property type="term" value="F:zinc ion binding"/>
    <property type="evidence" value="ECO:0007669"/>
    <property type="project" value="UniProtKB-KW"/>
</dbReference>
<keyword evidence="5" id="KW-1185">Reference proteome</keyword>
<dbReference type="EMBL" id="GL449769">
    <property type="protein sequence ID" value="EFN82017.1"/>
    <property type="molecule type" value="Genomic_DNA"/>
</dbReference>
<reference evidence="4 5" key="1">
    <citation type="journal article" date="2010" name="Science">
        <title>Genomic comparison of the ants Camponotus floridanus and Harpegnathos saltator.</title>
        <authorList>
            <person name="Bonasio R."/>
            <person name="Zhang G."/>
            <person name="Ye C."/>
            <person name="Mutti N.S."/>
            <person name="Fang X."/>
            <person name="Qin N."/>
            <person name="Donahue G."/>
            <person name="Yang P."/>
            <person name="Li Q."/>
            <person name="Li C."/>
            <person name="Zhang P."/>
            <person name="Huang Z."/>
            <person name="Berger S.L."/>
            <person name="Reinberg D."/>
            <person name="Wang J."/>
            <person name="Liebig J."/>
        </authorList>
    </citation>
    <scope>NUCLEOTIDE SEQUENCE [LARGE SCALE GENOMIC DNA]</scope>
    <source>
        <strain evidence="4 5">R22 G/1</strain>
    </source>
</reference>
<dbReference type="Proteomes" id="UP000008237">
    <property type="component" value="Unassembled WGS sequence"/>
</dbReference>
<dbReference type="InterPro" id="IPR001607">
    <property type="entry name" value="Znf_UBP"/>
</dbReference>
<dbReference type="InterPro" id="IPR013083">
    <property type="entry name" value="Znf_RING/FYVE/PHD"/>
</dbReference>
<evidence type="ECO:0000313" key="5">
    <source>
        <dbReference type="Proteomes" id="UP000008237"/>
    </source>
</evidence>
<keyword evidence="1" id="KW-0479">Metal-binding</keyword>
<sequence length="272" mass="30410">MSKKRNRQPDVNAEVSEASTESCEEASTVGAKCPHIAKAINLTKVKKNIKKTGIDECSMCKKLELDFKKRDEQHITRLLWVCLQCGELSCGKEEGQHALNHYKRPHSDCHCMVADTYHWNVWCYQCDVEEKPLMGTPGPWRGPGVMPDSHRLKLLGDTVRRVLCGGGRDASALFRPDRRAGTPLSEGSELEMVVDSDLSRPFRVVNPNREIRATLVINMSTSANVKRPPSFRKACPFGLNGQQDATVRRTVAKYTIVLSSITLEATESLLDE</sequence>
<keyword evidence="4" id="KW-0378">Hydrolase</keyword>
<dbReference type="OrthoDB" id="2020758at2759"/>
<dbReference type="Pfam" id="PF02148">
    <property type="entry name" value="zf-UBP"/>
    <property type="match status" value="1"/>
</dbReference>
<proteinExistence type="predicted"/>
<evidence type="ECO:0000259" key="3">
    <source>
        <dbReference type="PROSITE" id="PS50271"/>
    </source>
</evidence>